<accession>A0A931IVI3</accession>
<keyword evidence="5" id="KW-1185">Reference proteome</keyword>
<dbReference type="Pfam" id="PF01168">
    <property type="entry name" value="Ala_racemase_N"/>
    <property type="match status" value="1"/>
</dbReference>
<dbReference type="InterPro" id="IPR051466">
    <property type="entry name" value="D-amino_acid_metab_enzyme"/>
</dbReference>
<dbReference type="SUPFAM" id="SSF51419">
    <property type="entry name" value="PLP-binding barrel"/>
    <property type="match status" value="1"/>
</dbReference>
<dbReference type="PANTHER" id="PTHR28004">
    <property type="entry name" value="ZGC:162816-RELATED"/>
    <property type="match status" value="1"/>
</dbReference>
<evidence type="ECO:0000313" key="4">
    <source>
        <dbReference type="EMBL" id="MBH9552326.1"/>
    </source>
</evidence>
<dbReference type="InterPro" id="IPR029066">
    <property type="entry name" value="PLP-binding_barrel"/>
</dbReference>
<dbReference type="InterPro" id="IPR001608">
    <property type="entry name" value="Ala_racemase_N"/>
</dbReference>
<dbReference type="RefSeq" id="WP_198099947.1">
    <property type="nucleotide sequence ID" value="NZ_JAEDAL010000002.1"/>
</dbReference>
<sequence>MASPLPPPGTPVSALPTPTLVVDLDALERNIAALAAFAQARGLRLRPHAKTHKCAAIARLQLAAGAVGVCVQKLSEAEALADAGIDRLYLSNQLIDPARLGRAVALAHRVQLALAVDSPLGVERLATAWRAGAQPALDVFVEVDIGQGRCGVPPAQAGALALQVVAAGLRFAGLQAYQGKAQHVRSAAARSTALAHAAALTREAVASVQATGLRVPLVTGAGTGSFVHEAASGLWGELQCGSYIFMDRDYADNEPDAEAPHFEHALFLKAQVISRSEHHAVLDAGHKSHAIDCGLPITWPQRWPTANGGDEHLILHPDEAPLPALGDTVWLIPGHCDPTVNLHNHLVAVRGGLTQGQVEAVWTVDARGCVQ</sequence>
<comment type="similarity">
    <text evidence="1">Belongs to the DSD1 family.</text>
</comment>
<dbReference type="GO" id="GO:0008721">
    <property type="term" value="F:D-serine ammonia-lyase activity"/>
    <property type="evidence" value="ECO:0007669"/>
    <property type="project" value="TreeGrafter"/>
</dbReference>
<organism evidence="4 5">
    <name type="scientific">Inhella gelatinilytica</name>
    <dbReference type="NCBI Taxonomy" id="2795030"/>
    <lineage>
        <taxon>Bacteria</taxon>
        <taxon>Pseudomonadati</taxon>
        <taxon>Pseudomonadota</taxon>
        <taxon>Betaproteobacteria</taxon>
        <taxon>Burkholderiales</taxon>
        <taxon>Sphaerotilaceae</taxon>
        <taxon>Inhella</taxon>
    </lineage>
</organism>
<comment type="caution">
    <text evidence="4">The sequence shown here is derived from an EMBL/GenBank/DDBJ whole genome shotgun (WGS) entry which is preliminary data.</text>
</comment>
<dbReference type="EMBL" id="JAEDAL010000002">
    <property type="protein sequence ID" value="MBH9552326.1"/>
    <property type="molecule type" value="Genomic_DNA"/>
</dbReference>
<dbReference type="InterPro" id="IPR042208">
    <property type="entry name" value="D-ser_dehydrat-like_sf"/>
</dbReference>
<evidence type="ECO:0000256" key="1">
    <source>
        <dbReference type="ARBA" id="ARBA00005323"/>
    </source>
</evidence>
<proteinExistence type="inferred from homology"/>
<reference evidence="4" key="1">
    <citation type="submission" date="2020-12" db="EMBL/GenBank/DDBJ databases">
        <title>The genome sequence of Inhella sp. 4Y17.</title>
        <authorList>
            <person name="Liu Y."/>
        </authorList>
    </citation>
    <scope>NUCLEOTIDE SEQUENCE</scope>
    <source>
        <strain evidence="4">4Y10</strain>
    </source>
</reference>
<dbReference type="AlphaFoldDB" id="A0A931IVI3"/>
<protein>
    <submittedName>
        <fullName evidence="4">DSD1 family PLP-dependent enzyme</fullName>
    </submittedName>
</protein>
<name>A0A931IVI3_9BURK</name>
<evidence type="ECO:0000313" key="5">
    <source>
        <dbReference type="Proteomes" id="UP000620139"/>
    </source>
</evidence>
<dbReference type="CDD" id="cd06819">
    <property type="entry name" value="PLPDE_III_LS_D-TA"/>
    <property type="match status" value="1"/>
</dbReference>
<dbReference type="Proteomes" id="UP000620139">
    <property type="component" value="Unassembled WGS sequence"/>
</dbReference>
<dbReference type="Pfam" id="PF14031">
    <property type="entry name" value="D-ser_dehydrat"/>
    <property type="match status" value="1"/>
</dbReference>
<dbReference type="PANTHER" id="PTHR28004:SF2">
    <property type="entry name" value="D-SERINE DEHYDRATASE"/>
    <property type="match status" value="1"/>
</dbReference>
<dbReference type="InterPro" id="IPR026956">
    <property type="entry name" value="D-ser_dehydrat-like_dom"/>
</dbReference>
<dbReference type="SMART" id="SM01119">
    <property type="entry name" value="D-ser_dehydrat"/>
    <property type="match status" value="1"/>
</dbReference>
<feature type="domain" description="D-serine dehydratase-like" evidence="3">
    <location>
        <begin position="265"/>
        <end position="350"/>
    </location>
</feature>
<evidence type="ECO:0000256" key="2">
    <source>
        <dbReference type="ARBA" id="ARBA00023239"/>
    </source>
</evidence>
<dbReference type="Gene3D" id="2.40.37.20">
    <property type="entry name" value="D-serine dehydratase-like domain"/>
    <property type="match status" value="1"/>
</dbReference>
<gene>
    <name evidence="4" type="ORF">I7X43_05610</name>
</gene>
<dbReference type="Gene3D" id="3.20.20.10">
    <property type="entry name" value="Alanine racemase"/>
    <property type="match status" value="1"/>
</dbReference>
<keyword evidence="2" id="KW-0456">Lyase</keyword>
<dbReference type="GO" id="GO:0036088">
    <property type="term" value="P:D-serine catabolic process"/>
    <property type="evidence" value="ECO:0007669"/>
    <property type="project" value="TreeGrafter"/>
</dbReference>
<evidence type="ECO:0000259" key="3">
    <source>
        <dbReference type="SMART" id="SM01119"/>
    </source>
</evidence>